<dbReference type="InterPro" id="IPR039650">
    <property type="entry name" value="HdrA-like"/>
</dbReference>
<keyword evidence="3" id="KW-0560">Oxidoreductase</keyword>
<feature type="signal peptide" evidence="6">
    <location>
        <begin position="1"/>
        <end position="23"/>
    </location>
</feature>
<evidence type="ECO:0000256" key="4">
    <source>
        <dbReference type="ARBA" id="ARBA00023004"/>
    </source>
</evidence>
<dbReference type="SUPFAM" id="SSF51905">
    <property type="entry name" value="FAD/NAD(P)-binding domain"/>
    <property type="match status" value="1"/>
</dbReference>
<proteinExistence type="predicted"/>
<keyword evidence="4" id="KW-0408">Iron</keyword>
<keyword evidence="1" id="KW-0004">4Fe-4S</keyword>
<dbReference type="OrthoDB" id="668499at2"/>
<dbReference type="GO" id="GO:0046872">
    <property type="term" value="F:metal ion binding"/>
    <property type="evidence" value="ECO:0007669"/>
    <property type="project" value="UniProtKB-KW"/>
</dbReference>
<evidence type="ECO:0000256" key="6">
    <source>
        <dbReference type="SAM" id="SignalP"/>
    </source>
</evidence>
<dbReference type="AlphaFoldDB" id="A0A1G9RET9"/>
<dbReference type="EMBL" id="FNFO01000011">
    <property type="protein sequence ID" value="SDM21839.1"/>
    <property type="molecule type" value="Genomic_DNA"/>
</dbReference>
<evidence type="ECO:0000256" key="1">
    <source>
        <dbReference type="ARBA" id="ARBA00022485"/>
    </source>
</evidence>
<keyword evidence="9" id="KW-1185">Reference proteome</keyword>
<evidence type="ECO:0000256" key="5">
    <source>
        <dbReference type="ARBA" id="ARBA00023014"/>
    </source>
</evidence>
<dbReference type="InterPro" id="IPR036188">
    <property type="entry name" value="FAD/NAD-bd_sf"/>
</dbReference>
<keyword evidence="6" id="KW-0732">Signal</keyword>
<dbReference type="Pfam" id="PF12831">
    <property type="entry name" value="FAD_oxidored"/>
    <property type="match status" value="1"/>
</dbReference>
<dbReference type="PANTHER" id="PTHR43498">
    <property type="entry name" value="FERREDOXIN:COB-COM HETERODISULFIDE REDUCTASE SUBUNIT A"/>
    <property type="match status" value="1"/>
</dbReference>
<keyword evidence="5" id="KW-0411">Iron-sulfur</keyword>
<gene>
    <name evidence="8" type="ORF">SAMN05421823_111136</name>
</gene>
<sequence>MRKILPSLLLLAFWLVAPPSALLAQSPTREVDVCIYGGTSAGVMAAYTAKQLGKSVLLIEPGRHVGGLSAGGLGYTDIGNKSAISGLALDFYRRIGQHYGTFEQWIFEPSVAEATFNGYLERAGVEVLYEHHLRNTVMRGKRIESITLQHSGDDPWTHPMPSVKAKVFLDCTYEGDMLAQAGVPFTIGRESNDLYGETYNGVQMLNKHQFPDGIDPYCVPGDPSSGLVWGISPATLAPQGTGNRQVQTYNYRICLTDDPANLIPITRPEGYDSTHYELLLRYLAAKPTESLWGFLKFDLMPNRKTDINNNGPFSTDMIGTNYHYPEADYAGRMAYKKELETYTKGLLYFIGHDERMAPKLREEMLKWGYPKDEYTDNGNWTWQPYVREGRRMIGAYVMTQANCVGDETVEDGVGMAAYTMDSHNCQRVVIEKDGKKMVKNEGDVQIGGFGPYPIAYRSIIPQAEHCENLLVPVALSASHIAYGSIRMEPVFMVLGQSAATAATLAIDRNTTVQRVDVATLQNLLRENPLADGSTPEILLDNESAAGITTSGDWTQDDKAGGRFGRSLLRDDNQGGARKSVRFTPEVKHAGLYDVYAYFPRIKDGSSQTRLVVADSKRKKKINLKADDIRVEGQTSGAWVPLGEFKLAAGKTNYVEISNQGADGVVVADAVLFVPKQP</sequence>
<evidence type="ECO:0000313" key="9">
    <source>
        <dbReference type="Proteomes" id="UP000198510"/>
    </source>
</evidence>
<name>A0A1G9RET9_9BACT</name>
<accession>A0A1G9RET9</accession>
<feature type="chain" id="PRO_5011696005" evidence="6">
    <location>
        <begin position="24"/>
        <end position="677"/>
    </location>
</feature>
<dbReference type="InterPro" id="IPR033803">
    <property type="entry name" value="CBD-like_Golvesin-Xly"/>
</dbReference>
<dbReference type="PANTHER" id="PTHR43498:SF1">
    <property type="entry name" value="COB--COM HETERODISULFIDE REDUCTASE IRON-SULFUR SUBUNIT A"/>
    <property type="match status" value="1"/>
</dbReference>
<evidence type="ECO:0000313" key="8">
    <source>
        <dbReference type="EMBL" id="SDM21839.1"/>
    </source>
</evidence>
<dbReference type="GO" id="GO:0016491">
    <property type="term" value="F:oxidoreductase activity"/>
    <property type="evidence" value="ECO:0007669"/>
    <property type="project" value="UniProtKB-KW"/>
</dbReference>
<dbReference type="GO" id="GO:0051539">
    <property type="term" value="F:4 iron, 4 sulfur cluster binding"/>
    <property type="evidence" value="ECO:0007669"/>
    <property type="project" value="UniProtKB-KW"/>
</dbReference>
<dbReference type="Gene3D" id="3.50.50.60">
    <property type="entry name" value="FAD/NAD(P)-binding domain"/>
    <property type="match status" value="1"/>
</dbReference>
<reference evidence="8 9" key="1">
    <citation type="submission" date="2016-10" db="EMBL/GenBank/DDBJ databases">
        <authorList>
            <person name="de Groot N.N."/>
        </authorList>
    </citation>
    <scope>NUCLEOTIDE SEQUENCE [LARGE SCALE GENOMIC DNA]</scope>
    <source>
        <strain evidence="8 9">DSM 25186</strain>
    </source>
</reference>
<evidence type="ECO:0000256" key="2">
    <source>
        <dbReference type="ARBA" id="ARBA00022723"/>
    </source>
</evidence>
<dbReference type="STRING" id="1075417.SAMN05421823_111136"/>
<evidence type="ECO:0000259" key="7">
    <source>
        <dbReference type="Pfam" id="PF25275"/>
    </source>
</evidence>
<dbReference type="RefSeq" id="WP_089686705.1">
    <property type="nucleotide sequence ID" value="NZ_FNFO01000011.1"/>
</dbReference>
<protein>
    <submittedName>
        <fullName evidence="8">FAD dependent oxidoreductase</fullName>
    </submittedName>
</protein>
<evidence type="ECO:0000256" key="3">
    <source>
        <dbReference type="ARBA" id="ARBA00023002"/>
    </source>
</evidence>
<dbReference type="Pfam" id="PF25275">
    <property type="entry name" value="Golvesin_C"/>
    <property type="match status" value="1"/>
</dbReference>
<dbReference type="Proteomes" id="UP000198510">
    <property type="component" value="Unassembled WGS sequence"/>
</dbReference>
<organism evidence="8 9">
    <name type="scientific">Catalinimonas alkaloidigena</name>
    <dbReference type="NCBI Taxonomy" id="1075417"/>
    <lineage>
        <taxon>Bacteria</taxon>
        <taxon>Pseudomonadati</taxon>
        <taxon>Bacteroidota</taxon>
        <taxon>Cytophagia</taxon>
        <taxon>Cytophagales</taxon>
        <taxon>Catalimonadaceae</taxon>
        <taxon>Catalinimonas</taxon>
    </lineage>
</organism>
<keyword evidence="2" id="KW-0479">Metal-binding</keyword>
<feature type="domain" description="Golvesin/Xly CBD-like" evidence="7">
    <location>
        <begin position="537"/>
        <end position="673"/>
    </location>
</feature>